<evidence type="ECO:0000313" key="3">
    <source>
        <dbReference type="EMBL" id="EKX41724.1"/>
    </source>
</evidence>
<protein>
    <recommendedName>
        <fullName evidence="2">PDZ domain-containing protein</fullName>
    </recommendedName>
</protein>
<dbReference type="RefSeq" id="XP_005828704.1">
    <property type="nucleotide sequence ID" value="XM_005828647.1"/>
</dbReference>
<gene>
    <name evidence="3" type="ORF">GUITHDRAFT_112140</name>
</gene>
<organism evidence="3">
    <name type="scientific">Guillardia theta (strain CCMP2712)</name>
    <name type="common">Cryptophyte</name>
    <dbReference type="NCBI Taxonomy" id="905079"/>
    <lineage>
        <taxon>Eukaryota</taxon>
        <taxon>Cryptophyceae</taxon>
        <taxon>Pyrenomonadales</taxon>
        <taxon>Geminigeraceae</taxon>
        <taxon>Guillardia</taxon>
    </lineage>
</organism>
<dbReference type="SUPFAM" id="SSF50156">
    <property type="entry name" value="PDZ domain-like"/>
    <property type="match status" value="1"/>
</dbReference>
<feature type="region of interest" description="Disordered" evidence="1">
    <location>
        <begin position="327"/>
        <end position="352"/>
    </location>
</feature>
<dbReference type="InterPro" id="IPR036034">
    <property type="entry name" value="PDZ_sf"/>
</dbReference>
<reference evidence="4" key="3">
    <citation type="submission" date="2016-03" db="UniProtKB">
        <authorList>
            <consortium name="EnsemblProtists"/>
        </authorList>
    </citation>
    <scope>IDENTIFICATION</scope>
</reference>
<dbReference type="KEGG" id="gtt:GUITHDRAFT_112140"/>
<evidence type="ECO:0000313" key="5">
    <source>
        <dbReference type="Proteomes" id="UP000011087"/>
    </source>
</evidence>
<accession>L1J0R2</accession>
<feature type="region of interest" description="Disordered" evidence="1">
    <location>
        <begin position="363"/>
        <end position="382"/>
    </location>
</feature>
<proteinExistence type="predicted"/>
<keyword evidence="5" id="KW-1185">Reference proteome</keyword>
<sequence length="542" mass="59225">MPAPLKAPRVLEHQKRKVNAGILPDQQVPSVGDKEQQVLLNQSWDRYGIGIQFEYDLQDGVVLVRSISRGAAVPFRIGDKLLRLDGNSILQNPALAPSLIFGAKNSNLHVCMLQDGVEVEAWCKRGFFVEDENMLSILGGTKACGIGVVLDKDPVTSLFVVKKVFHNSPAYLAGLRSGHLIYSIDGKTVHALSKDQLPGLLLGKQGTSISLTFLTKDAKDVKHVDVVRTVDTARAQMSNVSARVCCNLLGPSSRSISLQELKKDIVFALWTSPNRVVVTEEACDAYAINVHILPDIEGEDSRSVQEVVSELEKQLENSCSCLRKTSFGGHLRSQSSSRRESSESDSTSVSRWSSASTLDRTVTLSSPLSMEEQPTSKSPTYVDLDFFGAPGAMPSITLKGHEPNASVHGIPARVVSMSDPTAPHLDVEIPLSSCSVADVKRLILRRLESESSDMELWHEGRHLPPSTDVRELWMKQQQAGSLRLAYSLTRSPVFKPIRISHGQGMRSVEGLRESGLATRGSDKDSFSPAELVRCGIVGVWQV</sequence>
<dbReference type="GeneID" id="17298399"/>
<dbReference type="InterPro" id="IPR001478">
    <property type="entry name" value="PDZ"/>
</dbReference>
<dbReference type="InterPro" id="IPR041489">
    <property type="entry name" value="PDZ_6"/>
</dbReference>
<dbReference type="EMBL" id="JH993021">
    <property type="protein sequence ID" value="EKX41724.1"/>
    <property type="molecule type" value="Genomic_DNA"/>
</dbReference>
<dbReference type="AlphaFoldDB" id="L1J0R2"/>
<dbReference type="PaxDb" id="55529-EKX41724"/>
<evidence type="ECO:0000313" key="4">
    <source>
        <dbReference type="EnsemblProtists" id="EKX41724"/>
    </source>
</evidence>
<reference evidence="3 5" key="1">
    <citation type="journal article" date="2012" name="Nature">
        <title>Algal genomes reveal evolutionary mosaicism and the fate of nucleomorphs.</title>
        <authorList>
            <consortium name="DOE Joint Genome Institute"/>
            <person name="Curtis B.A."/>
            <person name="Tanifuji G."/>
            <person name="Burki F."/>
            <person name="Gruber A."/>
            <person name="Irimia M."/>
            <person name="Maruyama S."/>
            <person name="Arias M.C."/>
            <person name="Ball S.G."/>
            <person name="Gile G.H."/>
            <person name="Hirakawa Y."/>
            <person name="Hopkins J.F."/>
            <person name="Kuo A."/>
            <person name="Rensing S.A."/>
            <person name="Schmutz J."/>
            <person name="Symeonidi A."/>
            <person name="Elias M."/>
            <person name="Eveleigh R.J."/>
            <person name="Herman E.K."/>
            <person name="Klute M.J."/>
            <person name="Nakayama T."/>
            <person name="Obornik M."/>
            <person name="Reyes-Prieto A."/>
            <person name="Armbrust E.V."/>
            <person name="Aves S.J."/>
            <person name="Beiko R.G."/>
            <person name="Coutinho P."/>
            <person name="Dacks J.B."/>
            <person name="Durnford D.G."/>
            <person name="Fast N.M."/>
            <person name="Green B.R."/>
            <person name="Grisdale C.J."/>
            <person name="Hempel F."/>
            <person name="Henrissat B."/>
            <person name="Hoppner M.P."/>
            <person name="Ishida K."/>
            <person name="Kim E."/>
            <person name="Koreny L."/>
            <person name="Kroth P.G."/>
            <person name="Liu Y."/>
            <person name="Malik S.B."/>
            <person name="Maier U.G."/>
            <person name="McRose D."/>
            <person name="Mock T."/>
            <person name="Neilson J.A."/>
            <person name="Onodera N.T."/>
            <person name="Poole A.M."/>
            <person name="Pritham E.J."/>
            <person name="Richards T.A."/>
            <person name="Rocap G."/>
            <person name="Roy S.W."/>
            <person name="Sarai C."/>
            <person name="Schaack S."/>
            <person name="Shirato S."/>
            <person name="Slamovits C.H."/>
            <person name="Spencer D.F."/>
            <person name="Suzuki S."/>
            <person name="Worden A.Z."/>
            <person name="Zauner S."/>
            <person name="Barry K."/>
            <person name="Bell C."/>
            <person name="Bharti A.K."/>
            <person name="Crow J.A."/>
            <person name="Grimwood J."/>
            <person name="Kramer R."/>
            <person name="Lindquist E."/>
            <person name="Lucas S."/>
            <person name="Salamov A."/>
            <person name="McFadden G.I."/>
            <person name="Lane C.E."/>
            <person name="Keeling P.J."/>
            <person name="Gray M.W."/>
            <person name="Grigoriev I.V."/>
            <person name="Archibald J.M."/>
        </authorList>
    </citation>
    <scope>NUCLEOTIDE SEQUENCE</scope>
    <source>
        <strain evidence="3 5">CCMP2712</strain>
    </source>
</reference>
<dbReference type="Gene3D" id="2.30.42.10">
    <property type="match status" value="1"/>
</dbReference>
<evidence type="ECO:0000256" key="1">
    <source>
        <dbReference type="SAM" id="MobiDB-lite"/>
    </source>
</evidence>
<dbReference type="SMART" id="SM00228">
    <property type="entry name" value="PDZ"/>
    <property type="match status" value="1"/>
</dbReference>
<reference evidence="5" key="2">
    <citation type="submission" date="2012-11" db="EMBL/GenBank/DDBJ databases">
        <authorList>
            <person name="Kuo A."/>
            <person name="Curtis B.A."/>
            <person name="Tanifuji G."/>
            <person name="Burki F."/>
            <person name="Gruber A."/>
            <person name="Irimia M."/>
            <person name="Maruyama S."/>
            <person name="Arias M.C."/>
            <person name="Ball S.G."/>
            <person name="Gile G.H."/>
            <person name="Hirakawa Y."/>
            <person name="Hopkins J.F."/>
            <person name="Rensing S.A."/>
            <person name="Schmutz J."/>
            <person name="Symeonidi A."/>
            <person name="Elias M."/>
            <person name="Eveleigh R.J."/>
            <person name="Herman E.K."/>
            <person name="Klute M.J."/>
            <person name="Nakayama T."/>
            <person name="Obornik M."/>
            <person name="Reyes-Prieto A."/>
            <person name="Armbrust E.V."/>
            <person name="Aves S.J."/>
            <person name="Beiko R.G."/>
            <person name="Coutinho P."/>
            <person name="Dacks J.B."/>
            <person name="Durnford D.G."/>
            <person name="Fast N.M."/>
            <person name="Green B.R."/>
            <person name="Grisdale C."/>
            <person name="Hempe F."/>
            <person name="Henrissat B."/>
            <person name="Hoppner M.P."/>
            <person name="Ishida K.-I."/>
            <person name="Kim E."/>
            <person name="Koreny L."/>
            <person name="Kroth P.G."/>
            <person name="Liu Y."/>
            <person name="Malik S.-B."/>
            <person name="Maier U.G."/>
            <person name="McRose D."/>
            <person name="Mock T."/>
            <person name="Neilson J.A."/>
            <person name="Onodera N.T."/>
            <person name="Poole A.M."/>
            <person name="Pritham E.J."/>
            <person name="Richards T.A."/>
            <person name="Rocap G."/>
            <person name="Roy S.W."/>
            <person name="Sarai C."/>
            <person name="Schaack S."/>
            <person name="Shirato S."/>
            <person name="Slamovits C.H."/>
            <person name="Spencer D.F."/>
            <person name="Suzuki S."/>
            <person name="Worden A.Z."/>
            <person name="Zauner S."/>
            <person name="Barry K."/>
            <person name="Bell C."/>
            <person name="Bharti A.K."/>
            <person name="Crow J.A."/>
            <person name="Grimwood J."/>
            <person name="Kramer R."/>
            <person name="Lindquist E."/>
            <person name="Lucas S."/>
            <person name="Salamov A."/>
            <person name="McFadden G.I."/>
            <person name="Lane C.E."/>
            <person name="Keeling P.J."/>
            <person name="Gray M.W."/>
            <person name="Grigoriev I.V."/>
            <person name="Archibald J.M."/>
        </authorList>
    </citation>
    <scope>NUCLEOTIDE SEQUENCE</scope>
    <source>
        <strain evidence="5">CCMP2712</strain>
    </source>
</reference>
<dbReference type="Proteomes" id="UP000011087">
    <property type="component" value="Unassembled WGS sequence"/>
</dbReference>
<dbReference type="HOGENOM" id="CLU_502952_0_0_1"/>
<name>L1J0R2_GUITC</name>
<feature type="compositionally biased region" description="Polar residues" evidence="1">
    <location>
        <begin position="363"/>
        <end position="379"/>
    </location>
</feature>
<feature type="domain" description="PDZ" evidence="2">
    <location>
        <begin position="144"/>
        <end position="217"/>
    </location>
</feature>
<dbReference type="EnsemblProtists" id="EKX41724">
    <property type="protein sequence ID" value="EKX41724"/>
    <property type="gene ID" value="GUITHDRAFT_112140"/>
</dbReference>
<dbReference type="Pfam" id="PF17820">
    <property type="entry name" value="PDZ_6"/>
    <property type="match status" value="1"/>
</dbReference>
<evidence type="ECO:0000259" key="2">
    <source>
        <dbReference type="SMART" id="SM00228"/>
    </source>
</evidence>